<evidence type="ECO:0000313" key="1">
    <source>
        <dbReference type="EMBL" id="OLP99231.1"/>
    </source>
</evidence>
<reference evidence="1 2" key="1">
    <citation type="submission" date="2016-02" db="EMBL/GenBank/DDBJ databases">
        <title>Genome analysis of coral dinoflagellate symbionts highlights evolutionary adaptations to a symbiotic lifestyle.</title>
        <authorList>
            <person name="Aranda M."/>
            <person name="Li Y."/>
            <person name="Liew Y.J."/>
            <person name="Baumgarten S."/>
            <person name="Simakov O."/>
            <person name="Wilson M."/>
            <person name="Piel J."/>
            <person name="Ashoor H."/>
            <person name="Bougouffa S."/>
            <person name="Bajic V.B."/>
            <person name="Ryu T."/>
            <person name="Ravasi T."/>
            <person name="Bayer T."/>
            <person name="Micklem G."/>
            <person name="Kim H."/>
            <person name="Bhak J."/>
            <person name="Lajeunesse T.C."/>
            <person name="Voolstra C.R."/>
        </authorList>
    </citation>
    <scope>NUCLEOTIDE SEQUENCE [LARGE SCALE GENOMIC DNA]</scope>
    <source>
        <strain evidence="1 2">CCMP2467</strain>
    </source>
</reference>
<evidence type="ECO:0000313" key="2">
    <source>
        <dbReference type="Proteomes" id="UP000186817"/>
    </source>
</evidence>
<dbReference type="OrthoDB" id="468431at2759"/>
<organism evidence="1 2">
    <name type="scientific">Symbiodinium microadriaticum</name>
    <name type="common">Dinoflagellate</name>
    <name type="synonym">Zooxanthella microadriatica</name>
    <dbReference type="NCBI Taxonomy" id="2951"/>
    <lineage>
        <taxon>Eukaryota</taxon>
        <taxon>Sar</taxon>
        <taxon>Alveolata</taxon>
        <taxon>Dinophyceae</taxon>
        <taxon>Suessiales</taxon>
        <taxon>Symbiodiniaceae</taxon>
        <taxon>Symbiodinium</taxon>
    </lineage>
</organism>
<gene>
    <name evidence="1" type="ORF">AK812_SmicGene18246</name>
</gene>
<dbReference type="EMBL" id="LSRX01000370">
    <property type="protein sequence ID" value="OLP99231.1"/>
    <property type="molecule type" value="Genomic_DNA"/>
</dbReference>
<comment type="caution">
    <text evidence="1">The sequence shown here is derived from an EMBL/GenBank/DDBJ whole genome shotgun (WGS) entry which is preliminary data.</text>
</comment>
<sequence>MAYAAATAVVNEVRAEENLKTSLLAHQMVMMAASQDELHTSHSCGEMATRFGTTLHRARKILSPTEGKDISAAVMSAERRATHTGDPLLVNSHVHAAILGSHATIRAFSFREPTVNLHKFMRIRAKADSKIVEISQTVKAGTALEVLGAELVRTIPAEEMAALQSALVHVKAFGPMLTKLSGRLCVAKDDGAAATVARARHAALIQAPAYEEAVLKVCILLTCLAPSSSLANKSKALISDAIKESMASATAQNFQTVATAAVRKMSERAQAEAILNVGFIGVVEGPLKRILDAALSIPATAREQAPSATAAVLQELAAGTTTWVAGSQRVANLGGAAIVTVLNDAAYRRTVIAALQANAQAQQQAAQNDTRAMAEERLRLHQPETARVSYNMEDSATKEMYQRWVQGRATAAQVAELGGHGMVEFFEAVKDLDTARRPGSATYSSSWWKDLFANAEYRGSYVAWRQGQMSEDLVILRYGLPTMAVFRLLLEKGYHDVPTPLECGAESDAETVDVHGDVPSGGAQASPQASPGEAETLLYKHARSSGADFKLLSIAMNSDNPKTGLLELLAPTCKAFQILFSPSRIAVDASAPCRWSLSPPAMLFPGKNHKRPGRPVTALSASWSSVNVWRGARNPCTGLARLYSNLDPALVRSVPLSACLASWGRPFRNEYEGMNRADAMVNPYLEPACNNCGTHPHENDFWLGLPHSICASDTSCTSAPHMLDTLRKWHAGGSVGPKRYADTMVLPFLEPAGDNCSTWDREWMTAKSATLSCALKTLCTPRLWDVCHIAQVACWRGHAPSEREKRVTSTQGATAYQQAVGLEILLRGYRGKQFPDATSESPGADLEDELTPVKKVVQPRAPRAQGDCWVVTETMVIRKHGNLAGKRRTDPVALS</sequence>
<protein>
    <submittedName>
        <fullName evidence="1">Uncharacterized protein</fullName>
    </submittedName>
</protein>
<dbReference type="Proteomes" id="UP000186817">
    <property type="component" value="Unassembled WGS sequence"/>
</dbReference>
<proteinExistence type="predicted"/>
<accession>A0A1Q9DVR1</accession>
<dbReference type="AlphaFoldDB" id="A0A1Q9DVR1"/>
<name>A0A1Q9DVR1_SYMMI</name>
<keyword evidence="2" id="KW-1185">Reference proteome</keyword>